<gene>
    <name evidence="1" type="ORF">J2T15_001674</name>
</gene>
<reference evidence="1 2" key="1">
    <citation type="submission" date="2023-07" db="EMBL/GenBank/DDBJ databases">
        <title>Sorghum-associated microbial communities from plants grown in Nebraska, USA.</title>
        <authorList>
            <person name="Schachtman D."/>
        </authorList>
    </citation>
    <scope>NUCLEOTIDE SEQUENCE [LARGE SCALE GENOMIC DNA]</scope>
    <source>
        <strain evidence="1 2">CC482</strain>
    </source>
</reference>
<evidence type="ECO:0000313" key="2">
    <source>
        <dbReference type="Proteomes" id="UP001229346"/>
    </source>
</evidence>
<protein>
    <submittedName>
        <fullName evidence="1">Uncharacterized protein</fullName>
    </submittedName>
</protein>
<comment type="caution">
    <text evidence="1">The sequence shown here is derived from an EMBL/GenBank/DDBJ whole genome shotgun (WGS) entry which is preliminary data.</text>
</comment>
<dbReference type="EMBL" id="JAUSSU010000003">
    <property type="protein sequence ID" value="MDQ0112239.1"/>
    <property type="molecule type" value="Genomic_DNA"/>
</dbReference>
<accession>A0ABT9U1Q8</accession>
<keyword evidence="2" id="KW-1185">Reference proteome</keyword>
<dbReference type="RefSeq" id="WP_307202918.1">
    <property type="nucleotide sequence ID" value="NZ_JAUSSU010000003.1"/>
</dbReference>
<dbReference type="Proteomes" id="UP001229346">
    <property type="component" value="Unassembled WGS sequence"/>
</dbReference>
<proteinExistence type="predicted"/>
<name>A0ABT9U1Q8_PAEHA</name>
<sequence length="195" mass="21495">MDNQNGLMTKAEAMDNLLVSYEEGVSSSDIMNCIHQVFKFDLESTPYLPTPPRAAIEAYLEHSGNKVTGAEIRKMINQTFGINLDALSALEGARISLYSKNQWMVQHDKDLFAVHTGTGDIDVSIFPTNYFAEQTGSGELPIELINAFISLGYCCEENKASCYFSNPSGEPVPDAFKGQTIMAIISVIKHSYSHL</sequence>
<evidence type="ECO:0000313" key="1">
    <source>
        <dbReference type="EMBL" id="MDQ0112239.1"/>
    </source>
</evidence>
<organism evidence="1 2">
    <name type="scientific">Paenibacillus harenae</name>
    <dbReference type="NCBI Taxonomy" id="306543"/>
    <lineage>
        <taxon>Bacteria</taxon>
        <taxon>Bacillati</taxon>
        <taxon>Bacillota</taxon>
        <taxon>Bacilli</taxon>
        <taxon>Bacillales</taxon>
        <taxon>Paenibacillaceae</taxon>
        <taxon>Paenibacillus</taxon>
    </lineage>
</organism>